<dbReference type="AlphaFoldDB" id="T2PKH7"/>
<gene>
    <name evidence="2" type="ORF">HMPREF1577_00737</name>
</gene>
<name>T2PKH7_9BIFI</name>
<comment type="caution">
    <text evidence="2">The sequence shown here is derived from an EMBL/GenBank/DDBJ whole genome shotgun (WGS) entry which is preliminary data.</text>
</comment>
<reference evidence="2 3" key="1">
    <citation type="submission" date="2013-06" db="EMBL/GenBank/DDBJ databases">
        <authorList>
            <person name="Weinstock G."/>
            <person name="Sodergren E."/>
            <person name="Lobos E.A."/>
            <person name="Fulton L."/>
            <person name="Fulton R."/>
            <person name="Courtney L."/>
            <person name="Fronick C."/>
            <person name="O'Laughlin M."/>
            <person name="Godfrey J."/>
            <person name="Wilson R.M."/>
            <person name="Miner T."/>
            <person name="Farmer C."/>
            <person name="Delehaunty K."/>
            <person name="Cordes M."/>
            <person name="Minx P."/>
            <person name="Tomlinson C."/>
            <person name="Chen J."/>
            <person name="Wollam A."/>
            <person name="Pepin K.H."/>
            <person name="Bhonagiri V."/>
            <person name="Zhang X."/>
            <person name="Warren W."/>
            <person name="Mitreva M."/>
            <person name="Mardis E.R."/>
            <person name="Wilson R.K."/>
        </authorList>
    </citation>
    <scope>NUCLEOTIDE SEQUENCE [LARGE SCALE GENOMIC DNA]</scope>
    <source>
        <strain evidence="2 3">JCP8017A</strain>
    </source>
</reference>
<protein>
    <submittedName>
        <fullName evidence="2">Uncharacterized protein</fullName>
    </submittedName>
</protein>
<keyword evidence="1" id="KW-1133">Transmembrane helix</keyword>
<dbReference type="Proteomes" id="UP000015779">
    <property type="component" value="Unassembled WGS sequence"/>
</dbReference>
<proteinExistence type="predicted"/>
<accession>T2PKH7</accession>
<dbReference type="EMBL" id="ATJN01000033">
    <property type="protein sequence ID" value="EPI52382.1"/>
    <property type="molecule type" value="Genomic_DNA"/>
</dbReference>
<evidence type="ECO:0000256" key="1">
    <source>
        <dbReference type="SAM" id="Phobius"/>
    </source>
</evidence>
<keyword evidence="1" id="KW-0812">Transmembrane</keyword>
<dbReference type="HOGENOM" id="CLU_3252085_0_0_11"/>
<organism evidence="2 3">
    <name type="scientific">Gardnerella pickettii JCP8017A</name>
    <dbReference type="NCBI Taxonomy" id="1261062"/>
    <lineage>
        <taxon>Bacteria</taxon>
        <taxon>Bacillati</taxon>
        <taxon>Actinomycetota</taxon>
        <taxon>Actinomycetes</taxon>
        <taxon>Bifidobacteriales</taxon>
        <taxon>Bifidobacteriaceae</taxon>
        <taxon>Gardnerella</taxon>
        <taxon>Gardnerella pickettii</taxon>
    </lineage>
</organism>
<evidence type="ECO:0000313" key="2">
    <source>
        <dbReference type="EMBL" id="EPI52382.1"/>
    </source>
</evidence>
<evidence type="ECO:0000313" key="3">
    <source>
        <dbReference type="Proteomes" id="UP000015779"/>
    </source>
</evidence>
<sequence length="42" mass="4892">MIANFVAIAWSIIILHALDRGMWLVRYSLRFAVTRFVVTNLI</sequence>
<keyword evidence="1" id="KW-0472">Membrane</keyword>
<feature type="transmembrane region" description="Helical" evidence="1">
    <location>
        <begin position="6"/>
        <end position="25"/>
    </location>
</feature>